<keyword evidence="2" id="KW-1185">Reference proteome</keyword>
<reference evidence="1 2" key="1">
    <citation type="submission" date="2018-11" db="EMBL/GenBank/DDBJ databases">
        <authorList>
            <consortium name="Pathogen Informatics"/>
        </authorList>
    </citation>
    <scope>NUCLEOTIDE SEQUENCE [LARGE SCALE GENOMIC DNA]</scope>
    <source>
        <strain>Denwood</strain>
        <strain evidence="2">Zambia</strain>
    </source>
</reference>
<dbReference type="EMBL" id="UZAL01031413">
    <property type="protein sequence ID" value="VDP57984.1"/>
    <property type="molecule type" value="Genomic_DNA"/>
</dbReference>
<accession>A0A183PAK2</accession>
<gene>
    <name evidence="1" type="ORF">SMTD_LOCUS11388</name>
</gene>
<dbReference type="Proteomes" id="UP000269396">
    <property type="component" value="Unassembled WGS sequence"/>
</dbReference>
<dbReference type="AlphaFoldDB" id="A0A183PAK2"/>
<name>A0A183PAK2_9TREM</name>
<organism evidence="1 2">
    <name type="scientific">Schistosoma mattheei</name>
    <dbReference type="NCBI Taxonomy" id="31246"/>
    <lineage>
        <taxon>Eukaryota</taxon>
        <taxon>Metazoa</taxon>
        <taxon>Spiralia</taxon>
        <taxon>Lophotrochozoa</taxon>
        <taxon>Platyhelminthes</taxon>
        <taxon>Trematoda</taxon>
        <taxon>Digenea</taxon>
        <taxon>Strigeidida</taxon>
        <taxon>Schistosomatoidea</taxon>
        <taxon>Schistosomatidae</taxon>
        <taxon>Schistosoma</taxon>
    </lineage>
</organism>
<evidence type="ECO:0000313" key="2">
    <source>
        <dbReference type="Proteomes" id="UP000269396"/>
    </source>
</evidence>
<evidence type="ECO:0000313" key="1">
    <source>
        <dbReference type="EMBL" id="VDP57984.1"/>
    </source>
</evidence>
<proteinExistence type="predicted"/>
<sequence>MSSLCFAVKTVNFHLFLSQNNIEKSLSKDSRNDDSDKFNSYENLVAELSTHNLNLLNRISDLVSFYFYIIHFLMGMFPAILYHSGREKSVI</sequence>
<protein>
    <submittedName>
        <fullName evidence="1">Uncharacterized protein</fullName>
    </submittedName>
</protein>